<evidence type="ECO:0000313" key="1">
    <source>
        <dbReference type="EMBL" id="KAG0729395.1"/>
    </source>
</evidence>
<dbReference type="Proteomes" id="UP000770661">
    <property type="component" value="Unassembled WGS sequence"/>
</dbReference>
<organism evidence="1 2">
    <name type="scientific">Chionoecetes opilio</name>
    <name type="common">Atlantic snow crab</name>
    <name type="synonym">Cancer opilio</name>
    <dbReference type="NCBI Taxonomy" id="41210"/>
    <lineage>
        <taxon>Eukaryota</taxon>
        <taxon>Metazoa</taxon>
        <taxon>Ecdysozoa</taxon>
        <taxon>Arthropoda</taxon>
        <taxon>Crustacea</taxon>
        <taxon>Multicrustacea</taxon>
        <taxon>Malacostraca</taxon>
        <taxon>Eumalacostraca</taxon>
        <taxon>Eucarida</taxon>
        <taxon>Decapoda</taxon>
        <taxon>Pleocyemata</taxon>
        <taxon>Brachyura</taxon>
        <taxon>Eubrachyura</taxon>
        <taxon>Majoidea</taxon>
        <taxon>Majidae</taxon>
        <taxon>Chionoecetes</taxon>
    </lineage>
</organism>
<keyword evidence="2" id="KW-1185">Reference proteome</keyword>
<accession>A0A8J4Z1K5</accession>
<dbReference type="EMBL" id="JACEEZ010001248">
    <property type="protein sequence ID" value="KAG0729395.1"/>
    <property type="molecule type" value="Genomic_DNA"/>
</dbReference>
<dbReference type="AlphaFoldDB" id="A0A8J4Z1K5"/>
<reference evidence="1" key="1">
    <citation type="submission" date="2020-07" db="EMBL/GenBank/DDBJ databases">
        <title>The High-quality genome of the commercially important snow crab, Chionoecetes opilio.</title>
        <authorList>
            <person name="Jeong J.-H."/>
            <person name="Ryu S."/>
        </authorList>
    </citation>
    <scope>NUCLEOTIDE SEQUENCE</scope>
    <source>
        <strain evidence="1">MADBK_172401_WGS</strain>
        <tissue evidence="1">Digestive gland</tissue>
    </source>
</reference>
<sequence>MKIVFMSVGRVDRNPARLRRGEAVNVVAKLGWDFKINAIHVKTDSVCVRLQECRPLKNCEGFVKRNWTADRNGSYLAKRSRWYKCIQPQPWKRCCCNSWNKCSRCTM</sequence>
<proteinExistence type="predicted"/>
<protein>
    <submittedName>
        <fullName evidence="1">Uncharacterized protein</fullName>
    </submittedName>
</protein>
<evidence type="ECO:0000313" key="2">
    <source>
        <dbReference type="Proteomes" id="UP000770661"/>
    </source>
</evidence>
<gene>
    <name evidence="1" type="ORF">GWK47_030404</name>
</gene>
<name>A0A8J4Z1K5_CHIOP</name>
<comment type="caution">
    <text evidence="1">The sequence shown here is derived from an EMBL/GenBank/DDBJ whole genome shotgun (WGS) entry which is preliminary data.</text>
</comment>